<reference evidence="7 8" key="1">
    <citation type="submission" date="2018-01" db="EMBL/GenBank/DDBJ databases">
        <title>Draft genome sequence of Paucibacter aquatile CR182 isolated from freshwater of the Nakdong River.</title>
        <authorList>
            <person name="Choi A."/>
            <person name="Chung E.J."/>
        </authorList>
    </citation>
    <scope>NUCLEOTIDE SEQUENCE [LARGE SCALE GENOMIC DNA]</scope>
    <source>
        <strain evidence="7 8">CR182</strain>
    </source>
</reference>
<dbReference type="PROSITE" id="PS50011">
    <property type="entry name" value="PROTEIN_KINASE_DOM"/>
    <property type="match status" value="1"/>
</dbReference>
<dbReference type="SUPFAM" id="SSF55781">
    <property type="entry name" value="GAF domain-like"/>
    <property type="match status" value="1"/>
</dbReference>
<dbReference type="InterPro" id="IPR000719">
    <property type="entry name" value="Prot_kinase_dom"/>
</dbReference>
<sequence>MPAPLADLHVPQLGRFHLLKRLGEGAQATVWLAHDPRLDREVALKVLRPPSDGRSVDEWLHEARAVSRLHHPNIVPVFEADIQDGQAYLVFEYVAGGSLADRMRRQVDSGGALPARVAVELSLGLLDGLQAAHQAGVVHRDLKPSNILIDAKGRPRVMDFGIAGRLSVPSANSGPGQIGPRIVGTPAYLSPEAARGELPTPSMDVFAAAVLLAEMLSGQRLNHDPDPWKSVRRVKDEELQLPPGLGPEVDDALRAIVQRGLARDPAQRWPSALAMHDALARWLRPEAAPEGAAAQGEGAALEFLLRRMRIKSDFPAMSQAISRIQRLTQSEHESLSSLSNEILKDVALTQKLLRLVNTVQFRHTGGGVQAGGISTVSRAVALIGFGGIRNLALSLILLERMENKAHAQALREEFLRSLMAASLARELCLNGPSSQESEEAFLAALFYHLGRSLTEFYFPEEARQIRRMRRPEQGPAGEEIAPGLSEASASIQVLGMSYEQLGLGVARQWGLPEGLQESMRRPSGEPPQRWIDKPSERQRWLAHAANAVADVILHTEPDQAHAKVHAMAQRHARALGLSASDFDQAADRARARLSQMAEAMGIALPKSSPARRLLAPLQPAPDDSLSPHQLQATVLEEPTLSLTGQALTREQAVETLASGIQDITNAMVESFKLNEVLRMILETIFRAIGFRRVVFCLRDPKSEQLTGRFGLGEGVEAVVPAFRVPLRLPSHGAPDLFTAVCHKGADTLIADASAPNIAERLPPWYQGAVRAPSFLLLPMMLKGQPFAMIYADKARPGAIDLGEKELALLRTLRNQAVMAFKQVA</sequence>
<keyword evidence="7" id="KW-0723">Serine/threonine-protein kinase</keyword>
<evidence type="ECO:0000256" key="4">
    <source>
        <dbReference type="ARBA" id="ARBA00022840"/>
    </source>
</evidence>
<organism evidence="7 8">
    <name type="scientific">Kinneretia aquatilis</name>
    <dbReference type="NCBI Taxonomy" id="2070761"/>
    <lineage>
        <taxon>Bacteria</taxon>
        <taxon>Pseudomonadati</taxon>
        <taxon>Pseudomonadota</taxon>
        <taxon>Betaproteobacteria</taxon>
        <taxon>Burkholderiales</taxon>
        <taxon>Sphaerotilaceae</taxon>
        <taxon>Roseateles</taxon>
    </lineage>
</organism>
<evidence type="ECO:0000256" key="3">
    <source>
        <dbReference type="ARBA" id="ARBA00022777"/>
    </source>
</evidence>
<dbReference type="Pfam" id="PF01590">
    <property type="entry name" value="GAF"/>
    <property type="match status" value="1"/>
</dbReference>
<dbReference type="AlphaFoldDB" id="A0A2N8L1N9"/>
<dbReference type="InterPro" id="IPR003018">
    <property type="entry name" value="GAF"/>
</dbReference>
<comment type="caution">
    <text evidence="7">The sequence shown here is derived from an EMBL/GenBank/DDBJ whole genome shotgun (WGS) entry which is preliminary data.</text>
</comment>
<keyword evidence="1" id="KW-0808">Transferase</keyword>
<keyword evidence="3 7" id="KW-0418">Kinase</keyword>
<gene>
    <name evidence="7" type="ORF">C1O66_07915</name>
</gene>
<dbReference type="CDD" id="cd14014">
    <property type="entry name" value="STKc_PknB_like"/>
    <property type="match status" value="1"/>
</dbReference>
<dbReference type="Proteomes" id="UP000235916">
    <property type="component" value="Unassembled WGS sequence"/>
</dbReference>
<accession>A0A2N8L1N9</accession>
<dbReference type="Gene3D" id="3.30.200.20">
    <property type="entry name" value="Phosphorylase Kinase, domain 1"/>
    <property type="match status" value="1"/>
</dbReference>
<evidence type="ECO:0000256" key="2">
    <source>
        <dbReference type="ARBA" id="ARBA00022741"/>
    </source>
</evidence>
<dbReference type="PROSITE" id="PS51833">
    <property type="entry name" value="HDOD"/>
    <property type="match status" value="1"/>
</dbReference>
<dbReference type="Gene3D" id="1.10.3210.10">
    <property type="entry name" value="Hypothetical protein af1432"/>
    <property type="match status" value="1"/>
</dbReference>
<dbReference type="InterPro" id="IPR011009">
    <property type="entry name" value="Kinase-like_dom_sf"/>
</dbReference>
<dbReference type="Pfam" id="PF00069">
    <property type="entry name" value="Pkinase"/>
    <property type="match status" value="1"/>
</dbReference>
<proteinExistence type="predicted"/>
<keyword evidence="2" id="KW-0547">Nucleotide-binding</keyword>
<dbReference type="SUPFAM" id="SSF56112">
    <property type="entry name" value="Protein kinase-like (PK-like)"/>
    <property type="match status" value="1"/>
</dbReference>
<dbReference type="InterPro" id="IPR008271">
    <property type="entry name" value="Ser/Thr_kinase_AS"/>
</dbReference>
<dbReference type="InterPro" id="IPR029016">
    <property type="entry name" value="GAF-like_dom_sf"/>
</dbReference>
<dbReference type="OrthoDB" id="9791419at2"/>
<dbReference type="SUPFAM" id="SSF109604">
    <property type="entry name" value="HD-domain/PDEase-like"/>
    <property type="match status" value="1"/>
</dbReference>
<keyword evidence="8" id="KW-1185">Reference proteome</keyword>
<dbReference type="EMBL" id="POSP01000003">
    <property type="protein sequence ID" value="PND39628.1"/>
    <property type="molecule type" value="Genomic_DNA"/>
</dbReference>
<feature type="domain" description="Protein kinase" evidence="5">
    <location>
        <begin position="16"/>
        <end position="279"/>
    </location>
</feature>
<name>A0A2N8L1N9_9BURK</name>
<feature type="domain" description="HDOD" evidence="6">
    <location>
        <begin position="314"/>
        <end position="525"/>
    </location>
</feature>
<dbReference type="Gene3D" id="3.30.450.40">
    <property type="match status" value="1"/>
</dbReference>
<dbReference type="PROSITE" id="PS00108">
    <property type="entry name" value="PROTEIN_KINASE_ST"/>
    <property type="match status" value="1"/>
</dbReference>
<dbReference type="PANTHER" id="PTHR43289:SF34">
    <property type="entry name" value="SERINE_THREONINE-PROTEIN KINASE YBDM-RELATED"/>
    <property type="match status" value="1"/>
</dbReference>
<dbReference type="Pfam" id="PF08668">
    <property type="entry name" value="HDOD"/>
    <property type="match status" value="1"/>
</dbReference>
<evidence type="ECO:0000259" key="5">
    <source>
        <dbReference type="PROSITE" id="PS50011"/>
    </source>
</evidence>
<dbReference type="GO" id="GO:0005524">
    <property type="term" value="F:ATP binding"/>
    <property type="evidence" value="ECO:0007669"/>
    <property type="project" value="UniProtKB-KW"/>
</dbReference>
<keyword evidence="4" id="KW-0067">ATP-binding</keyword>
<dbReference type="PANTHER" id="PTHR43289">
    <property type="entry name" value="MITOGEN-ACTIVATED PROTEIN KINASE KINASE KINASE 20-RELATED"/>
    <property type="match status" value="1"/>
</dbReference>
<dbReference type="SMART" id="SM00220">
    <property type="entry name" value="S_TKc"/>
    <property type="match status" value="1"/>
</dbReference>
<evidence type="ECO:0000313" key="8">
    <source>
        <dbReference type="Proteomes" id="UP000235916"/>
    </source>
</evidence>
<dbReference type="Gene3D" id="1.10.510.10">
    <property type="entry name" value="Transferase(Phosphotransferase) domain 1"/>
    <property type="match status" value="1"/>
</dbReference>
<evidence type="ECO:0000313" key="7">
    <source>
        <dbReference type="EMBL" id="PND39628.1"/>
    </source>
</evidence>
<dbReference type="GO" id="GO:0004674">
    <property type="term" value="F:protein serine/threonine kinase activity"/>
    <property type="evidence" value="ECO:0007669"/>
    <property type="project" value="UniProtKB-KW"/>
</dbReference>
<dbReference type="InterPro" id="IPR013976">
    <property type="entry name" value="HDOD"/>
</dbReference>
<evidence type="ECO:0000256" key="1">
    <source>
        <dbReference type="ARBA" id="ARBA00022679"/>
    </source>
</evidence>
<evidence type="ECO:0000259" key="6">
    <source>
        <dbReference type="PROSITE" id="PS51833"/>
    </source>
</evidence>
<protein>
    <submittedName>
        <fullName evidence="7">Serine/threonine protein kinase</fullName>
    </submittedName>
</protein>